<name>A0ABQ9GYR1_9NEOP</name>
<keyword evidence="2" id="KW-1185">Reference proteome</keyword>
<comment type="caution">
    <text evidence="1">The sequence shown here is derived from an EMBL/GenBank/DDBJ whole genome shotgun (WGS) entry which is preliminary data.</text>
</comment>
<proteinExistence type="predicted"/>
<accession>A0ABQ9GYR1</accession>
<evidence type="ECO:0000313" key="1">
    <source>
        <dbReference type="EMBL" id="KAJ8877103.1"/>
    </source>
</evidence>
<evidence type="ECO:0000313" key="2">
    <source>
        <dbReference type="Proteomes" id="UP001159363"/>
    </source>
</evidence>
<organism evidence="1 2">
    <name type="scientific">Dryococelus australis</name>
    <dbReference type="NCBI Taxonomy" id="614101"/>
    <lineage>
        <taxon>Eukaryota</taxon>
        <taxon>Metazoa</taxon>
        <taxon>Ecdysozoa</taxon>
        <taxon>Arthropoda</taxon>
        <taxon>Hexapoda</taxon>
        <taxon>Insecta</taxon>
        <taxon>Pterygota</taxon>
        <taxon>Neoptera</taxon>
        <taxon>Polyneoptera</taxon>
        <taxon>Phasmatodea</taxon>
        <taxon>Verophasmatodea</taxon>
        <taxon>Anareolatae</taxon>
        <taxon>Phasmatidae</taxon>
        <taxon>Eurycanthinae</taxon>
        <taxon>Dryococelus</taxon>
    </lineage>
</organism>
<gene>
    <name evidence="1" type="ORF">PR048_021555</name>
</gene>
<protein>
    <submittedName>
        <fullName evidence="1">Uncharacterized protein</fullName>
    </submittedName>
</protein>
<dbReference type="EMBL" id="JARBHB010000008">
    <property type="protein sequence ID" value="KAJ8877103.1"/>
    <property type="molecule type" value="Genomic_DNA"/>
</dbReference>
<reference evidence="1 2" key="1">
    <citation type="submission" date="2023-02" db="EMBL/GenBank/DDBJ databases">
        <title>LHISI_Scaffold_Assembly.</title>
        <authorList>
            <person name="Stuart O.P."/>
            <person name="Cleave R."/>
            <person name="Magrath M.J.L."/>
            <person name="Mikheyev A.S."/>
        </authorList>
    </citation>
    <scope>NUCLEOTIDE SEQUENCE [LARGE SCALE GENOMIC DNA]</scope>
    <source>
        <strain evidence="1">Daus_M_001</strain>
        <tissue evidence="1">Leg muscle</tissue>
    </source>
</reference>
<sequence>MKWIRYGKTFKLILFKTSLDDESFRVLDLQQSKRGKKPMPVLTKCYDGPLPINPLKKKALLSLLSLIQTECHNFYIILETSGRVPELMDNAIEEDV</sequence>
<dbReference type="Proteomes" id="UP001159363">
    <property type="component" value="Chromosome 7"/>
</dbReference>